<dbReference type="Pfam" id="PF01037">
    <property type="entry name" value="AsnC_trans_reg"/>
    <property type="match status" value="1"/>
</dbReference>
<keyword evidence="3" id="KW-0804">Transcription</keyword>
<dbReference type="Gene3D" id="1.10.10.10">
    <property type="entry name" value="Winged helix-like DNA-binding domain superfamily/Winged helix DNA-binding domain"/>
    <property type="match status" value="1"/>
</dbReference>
<dbReference type="PANTHER" id="PTHR30154:SF34">
    <property type="entry name" value="TRANSCRIPTIONAL REGULATOR AZLB"/>
    <property type="match status" value="1"/>
</dbReference>
<comment type="caution">
    <text evidence="5">The sequence shown here is derived from an EMBL/GenBank/DDBJ whole genome shotgun (WGS) entry which is preliminary data.</text>
</comment>
<keyword evidence="1" id="KW-0805">Transcription regulation</keyword>
<dbReference type="InterPro" id="IPR019888">
    <property type="entry name" value="Tscrpt_reg_AsnC-like"/>
</dbReference>
<protein>
    <submittedName>
        <fullName evidence="5">Lrp/AsnC family transcriptional regulator</fullName>
    </submittedName>
</protein>
<dbReference type="EMBL" id="VTEH01000004">
    <property type="protein sequence ID" value="TYR75964.1"/>
    <property type="molecule type" value="Genomic_DNA"/>
</dbReference>
<dbReference type="PANTHER" id="PTHR30154">
    <property type="entry name" value="LEUCINE-RESPONSIVE REGULATORY PROTEIN"/>
    <property type="match status" value="1"/>
</dbReference>
<dbReference type="InterPro" id="IPR011008">
    <property type="entry name" value="Dimeric_a/b-barrel"/>
</dbReference>
<evidence type="ECO:0000256" key="1">
    <source>
        <dbReference type="ARBA" id="ARBA00023015"/>
    </source>
</evidence>
<dbReference type="SMART" id="SM00344">
    <property type="entry name" value="HTH_ASNC"/>
    <property type="match status" value="1"/>
</dbReference>
<evidence type="ECO:0000256" key="2">
    <source>
        <dbReference type="ARBA" id="ARBA00023125"/>
    </source>
</evidence>
<organism evidence="5 6">
    <name type="scientific">Rossellomorea vietnamensis</name>
    <dbReference type="NCBI Taxonomy" id="218284"/>
    <lineage>
        <taxon>Bacteria</taxon>
        <taxon>Bacillati</taxon>
        <taxon>Bacillota</taxon>
        <taxon>Bacilli</taxon>
        <taxon>Bacillales</taxon>
        <taxon>Bacillaceae</taxon>
        <taxon>Rossellomorea</taxon>
    </lineage>
</organism>
<dbReference type="PRINTS" id="PR00033">
    <property type="entry name" value="HTHASNC"/>
</dbReference>
<dbReference type="GO" id="GO:0043200">
    <property type="term" value="P:response to amino acid"/>
    <property type="evidence" value="ECO:0007669"/>
    <property type="project" value="TreeGrafter"/>
</dbReference>
<evidence type="ECO:0000259" key="4">
    <source>
        <dbReference type="PROSITE" id="PS50956"/>
    </source>
</evidence>
<evidence type="ECO:0000313" key="6">
    <source>
        <dbReference type="Proteomes" id="UP000323317"/>
    </source>
</evidence>
<proteinExistence type="predicted"/>
<reference evidence="5 6" key="1">
    <citation type="submission" date="2019-08" db="EMBL/GenBank/DDBJ databases">
        <title>Bacillus genomes from the desert of Cuatro Cienegas, Coahuila.</title>
        <authorList>
            <person name="Olmedo-Alvarez G."/>
        </authorList>
    </citation>
    <scope>NUCLEOTIDE SEQUENCE [LARGE SCALE GENOMIC DNA]</scope>
    <source>
        <strain evidence="5 6">CH40_1T</strain>
    </source>
</reference>
<dbReference type="RefSeq" id="WP_148946181.1">
    <property type="nucleotide sequence ID" value="NZ_VTEH01000004.1"/>
</dbReference>
<sequence>MNVSFPKDIIDDLDKGIIKFLSKNGRMSFAEIAASLEVTEKTVRNRYNNLIDNNIIEVVGVVNPITLGIKVGAIIQLKVVPQQIEQVVEQLQQVPVVRYITTTSGDYQLLAQVNVRDYDELNETVRTIHRIPDISSTNVLIQMDVYKNTFEYL</sequence>
<dbReference type="InterPro" id="IPR019887">
    <property type="entry name" value="Tscrpt_reg_AsnC/Lrp_C"/>
</dbReference>
<dbReference type="SUPFAM" id="SSF46785">
    <property type="entry name" value="Winged helix' DNA-binding domain"/>
    <property type="match status" value="1"/>
</dbReference>
<name>A0A5D4KF71_9BACI</name>
<gene>
    <name evidence="5" type="ORF">FZC79_07330</name>
</gene>
<dbReference type="Gene3D" id="3.30.70.920">
    <property type="match status" value="1"/>
</dbReference>
<dbReference type="Proteomes" id="UP000323317">
    <property type="component" value="Unassembled WGS sequence"/>
</dbReference>
<dbReference type="InterPro" id="IPR000485">
    <property type="entry name" value="AsnC-type_HTH_dom"/>
</dbReference>
<dbReference type="GO" id="GO:0005829">
    <property type="term" value="C:cytosol"/>
    <property type="evidence" value="ECO:0007669"/>
    <property type="project" value="TreeGrafter"/>
</dbReference>
<evidence type="ECO:0000256" key="3">
    <source>
        <dbReference type="ARBA" id="ARBA00023163"/>
    </source>
</evidence>
<dbReference type="GO" id="GO:0043565">
    <property type="term" value="F:sequence-specific DNA binding"/>
    <property type="evidence" value="ECO:0007669"/>
    <property type="project" value="InterPro"/>
</dbReference>
<dbReference type="Pfam" id="PF13404">
    <property type="entry name" value="HTH_AsnC-type"/>
    <property type="match status" value="1"/>
</dbReference>
<dbReference type="InterPro" id="IPR036388">
    <property type="entry name" value="WH-like_DNA-bd_sf"/>
</dbReference>
<accession>A0A5D4KF71</accession>
<dbReference type="InterPro" id="IPR036390">
    <property type="entry name" value="WH_DNA-bd_sf"/>
</dbReference>
<keyword evidence="2" id="KW-0238">DNA-binding</keyword>
<dbReference type="SUPFAM" id="SSF54909">
    <property type="entry name" value="Dimeric alpha+beta barrel"/>
    <property type="match status" value="1"/>
</dbReference>
<feature type="domain" description="HTH asnC-type" evidence="4">
    <location>
        <begin position="10"/>
        <end position="70"/>
    </location>
</feature>
<dbReference type="AlphaFoldDB" id="A0A5D4KF71"/>
<dbReference type="PROSITE" id="PS50956">
    <property type="entry name" value="HTH_ASNC_2"/>
    <property type="match status" value="1"/>
</dbReference>
<evidence type="ECO:0000313" key="5">
    <source>
        <dbReference type="EMBL" id="TYR75964.1"/>
    </source>
</evidence>